<dbReference type="Gene3D" id="2.40.33.20">
    <property type="entry name" value="PK beta-barrel domain-like"/>
    <property type="match status" value="1"/>
</dbReference>
<dbReference type="GO" id="GO:0030170">
    <property type="term" value="F:pyridoxal phosphate binding"/>
    <property type="evidence" value="ECO:0007669"/>
    <property type="project" value="InterPro"/>
</dbReference>
<dbReference type="SUPFAM" id="SSF50800">
    <property type="entry name" value="PK beta-barrel domain-like"/>
    <property type="match status" value="1"/>
</dbReference>
<dbReference type="Pfam" id="PF03473">
    <property type="entry name" value="MOSC"/>
    <property type="match status" value="1"/>
</dbReference>
<dbReference type="PANTHER" id="PTHR30212:SF2">
    <property type="entry name" value="PROTEIN YIIM"/>
    <property type="match status" value="1"/>
</dbReference>
<dbReference type="InterPro" id="IPR005302">
    <property type="entry name" value="MoCF_Sase_C"/>
</dbReference>
<gene>
    <name evidence="2" type="ORF">THMIRHAT_20270</name>
</gene>
<dbReference type="Proteomes" id="UP000501466">
    <property type="component" value="Chromosome"/>
</dbReference>
<sequence>MKVLSLNIGQARTYDWRGETASAIHKQSVATAELTETGFVGDTQCDLKNHGGLDKAVMVLPAQNYALFNVQDPFGYLGENITLEGLDETQVCVGDRLQIGEVILEVSQPRSPCWKLDALTGRKDLLKIYAESGRVGFYCRVIQTGVIQQNDEIIHFPNQKQSCLVISELFLAKYHSKSGRDIQLLNQAIQHPALSTAWREELQKILTRLQRSCDYLG</sequence>
<feature type="domain" description="MOSC" evidence="1">
    <location>
        <begin position="26"/>
        <end position="156"/>
    </location>
</feature>
<evidence type="ECO:0000313" key="2">
    <source>
        <dbReference type="EMBL" id="BBP44281.1"/>
    </source>
</evidence>
<dbReference type="GO" id="GO:0003824">
    <property type="term" value="F:catalytic activity"/>
    <property type="evidence" value="ECO:0007669"/>
    <property type="project" value="InterPro"/>
</dbReference>
<dbReference type="EMBL" id="AP021888">
    <property type="protein sequence ID" value="BBP44281.1"/>
    <property type="molecule type" value="Genomic_DNA"/>
</dbReference>
<reference evidence="3" key="1">
    <citation type="submission" date="2019-11" db="EMBL/GenBank/DDBJ databases">
        <title>Isolation and characterization of two novel species in the genus Thiomicrorhabdus.</title>
        <authorList>
            <person name="Mochizuki J."/>
            <person name="Kojima H."/>
            <person name="Fukui M."/>
        </authorList>
    </citation>
    <scope>NUCLEOTIDE SEQUENCE [LARGE SCALE GENOMIC DNA]</scope>
    <source>
        <strain evidence="3">AkT22</strain>
    </source>
</reference>
<proteinExistence type="predicted"/>
<dbReference type="KEGG" id="tzo:THMIRHAT_20270"/>
<name>A0A6F8PQ81_9GAMM</name>
<dbReference type="GO" id="GO:0030151">
    <property type="term" value="F:molybdenum ion binding"/>
    <property type="evidence" value="ECO:0007669"/>
    <property type="project" value="InterPro"/>
</dbReference>
<protein>
    <submittedName>
        <fullName evidence="2">Sulfurase</fullName>
    </submittedName>
</protein>
<dbReference type="RefSeq" id="WP_173292012.1">
    <property type="nucleotide sequence ID" value="NZ_AP021888.1"/>
</dbReference>
<evidence type="ECO:0000259" key="1">
    <source>
        <dbReference type="PROSITE" id="PS51340"/>
    </source>
</evidence>
<accession>A0A6F8PQ81</accession>
<dbReference type="PROSITE" id="PS51340">
    <property type="entry name" value="MOSC"/>
    <property type="match status" value="1"/>
</dbReference>
<dbReference type="AlphaFoldDB" id="A0A6F8PQ81"/>
<organism evidence="2 3">
    <name type="scientific">Thiosulfativibrio zosterae</name>
    <dbReference type="NCBI Taxonomy" id="2675053"/>
    <lineage>
        <taxon>Bacteria</taxon>
        <taxon>Pseudomonadati</taxon>
        <taxon>Pseudomonadota</taxon>
        <taxon>Gammaproteobacteria</taxon>
        <taxon>Thiotrichales</taxon>
        <taxon>Piscirickettsiaceae</taxon>
        <taxon>Thiosulfativibrio</taxon>
    </lineage>
</organism>
<dbReference type="PANTHER" id="PTHR30212">
    <property type="entry name" value="PROTEIN YIIM"/>
    <property type="match status" value="1"/>
</dbReference>
<dbReference type="InterPro" id="IPR011037">
    <property type="entry name" value="Pyrv_Knase-like_insert_dom_sf"/>
</dbReference>
<evidence type="ECO:0000313" key="3">
    <source>
        <dbReference type="Proteomes" id="UP000501466"/>
    </source>
</evidence>
<keyword evidence="3" id="KW-1185">Reference proteome</keyword>
<dbReference type="InterPro" id="IPR052353">
    <property type="entry name" value="Benzoxazolinone_Detox_Enz"/>
</dbReference>